<proteinExistence type="predicted"/>
<evidence type="ECO:0000256" key="3">
    <source>
        <dbReference type="SAM" id="Phobius"/>
    </source>
</evidence>
<dbReference type="InterPro" id="IPR008983">
    <property type="entry name" value="Tumour_necrosis_fac-like_dom"/>
</dbReference>
<name>A0A8B6DA31_MYTGA</name>
<dbReference type="PANTHER" id="PTHR15427:SF2">
    <property type="entry name" value="EMILIN-3"/>
    <property type="match status" value="1"/>
</dbReference>
<dbReference type="GO" id="GO:0005576">
    <property type="term" value="C:extracellular region"/>
    <property type="evidence" value="ECO:0007669"/>
    <property type="project" value="UniProtKB-SubCell"/>
</dbReference>
<dbReference type="Gene3D" id="2.60.120.40">
    <property type="match status" value="1"/>
</dbReference>
<dbReference type="PRINTS" id="PR00007">
    <property type="entry name" value="COMPLEMNTC1Q"/>
</dbReference>
<keyword evidence="3" id="KW-1133">Transmembrane helix</keyword>
<organism evidence="5 6">
    <name type="scientific">Mytilus galloprovincialis</name>
    <name type="common">Mediterranean mussel</name>
    <dbReference type="NCBI Taxonomy" id="29158"/>
    <lineage>
        <taxon>Eukaryota</taxon>
        <taxon>Metazoa</taxon>
        <taxon>Spiralia</taxon>
        <taxon>Lophotrochozoa</taxon>
        <taxon>Mollusca</taxon>
        <taxon>Bivalvia</taxon>
        <taxon>Autobranchia</taxon>
        <taxon>Pteriomorphia</taxon>
        <taxon>Mytilida</taxon>
        <taxon>Mytiloidea</taxon>
        <taxon>Mytilidae</taxon>
        <taxon>Mytilinae</taxon>
        <taxon>Mytilus</taxon>
    </lineage>
</organism>
<keyword evidence="2" id="KW-0964">Secreted</keyword>
<dbReference type="GO" id="GO:0031012">
    <property type="term" value="C:extracellular matrix"/>
    <property type="evidence" value="ECO:0007669"/>
    <property type="project" value="TreeGrafter"/>
</dbReference>
<dbReference type="SMART" id="SM00110">
    <property type="entry name" value="C1Q"/>
    <property type="match status" value="1"/>
</dbReference>
<dbReference type="InterPro" id="IPR050392">
    <property type="entry name" value="Collagen/C1q_domain"/>
</dbReference>
<dbReference type="SUPFAM" id="SSF49842">
    <property type="entry name" value="TNF-like"/>
    <property type="match status" value="1"/>
</dbReference>
<protein>
    <recommendedName>
        <fullName evidence="4">C1q domain-containing protein</fullName>
    </recommendedName>
</protein>
<evidence type="ECO:0000259" key="4">
    <source>
        <dbReference type="PROSITE" id="PS50871"/>
    </source>
</evidence>
<dbReference type="Proteomes" id="UP000596742">
    <property type="component" value="Unassembled WGS sequence"/>
</dbReference>
<dbReference type="AlphaFoldDB" id="A0A8B6DA31"/>
<evidence type="ECO:0000256" key="2">
    <source>
        <dbReference type="ARBA" id="ARBA00022525"/>
    </source>
</evidence>
<dbReference type="OrthoDB" id="9889709at2759"/>
<feature type="domain" description="C1q" evidence="4">
    <location>
        <begin position="69"/>
        <end position="198"/>
    </location>
</feature>
<evidence type="ECO:0000313" key="5">
    <source>
        <dbReference type="EMBL" id="VDI16411.1"/>
    </source>
</evidence>
<dbReference type="InterPro" id="IPR001073">
    <property type="entry name" value="C1q_dom"/>
</dbReference>
<keyword evidence="3" id="KW-0472">Membrane</keyword>
<comment type="subcellular location">
    <subcellularLocation>
        <location evidence="1">Secreted</location>
    </subcellularLocation>
</comment>
<evidence type="ECO:0000313" key="6">
    <source>
        <dbReference type="Proteomes" id="UP000596742"/>
    </source>
</evidence>
<dbReference type="EMBL" id="UYJE01003082">
    <property type="protein sequence ID" value="VDI16411.1"/>
    <property type="molecule type" value="Genomic_DNA"/>
</dbReference>
<evidence type="ECO:0000256" key="1">
    <source>
        <dbReference type="ARBA" id="ARBA00004613"/>
    </source>
</evidence>
<comment type="caution">
    <text evidence="5">The sequence shown here is derived from an EMBL/GenBank/DDBJ whole genome shotgun (WGS) entry which is preliminary data.</text>
</comment>
<reference evidence="5" key="1">
    <citation type="submission" date="2018-11" db="EMBL/GenBank/DDBJ databases">
        <authorList>
            <person name="Alioto T."/>
            <person name="Alioto T."/>
        </authorList>
    </citation>
    <scope>NUCLEOTIDE SEQUENCE</scope>
</reference>
<sequence length="198" mass="21810">MNNTILKPELTLKETMSLLKIIAWIGLLAMVIAHKQCSKNANLWKSIQYQLKLVESSDGRCDCGSKDINSNKMVGFLAKSSKSQQNLKGVVVFDSVVTYTGSGYDSSKGHFVAPYDGLYYFSWTILANKGTNFVTDIVHNDKVILGNHAEAAAIPEKMSATHSLVLQLVAKDKVYIKTHGTGTYMFGGQWSSFTGFKI</sequence>
<accession>A0A8B6DA31</accession>
<dbReference type="PROSITE" id="PS50871">
    <property type="entry name" value="C1Q"/>
    <property type="match status" value="1"/>
</dbReference>
<dbReference type="Pfam" id="PF00386">
    <property type="entry name" value="C1q"/>
    <property type="match status" value="1"/>
</dbReference>
<gene>
    <name evidence="5" type="ORF">MGAL_10B000741</name>
</gene>
<keyword evidence="6" id="KW-1185">Reference proteome</keyword>
<keyword evidence="3" id="KW-0812">Transmembrane</keyword>
<feature type="transmembrane region" description="Helical" evidence="3">
    <location>
        <begin position="15"/>
        <end position="33"/>
    </location>
</feature>
<dbReference type="PANTHER" id="PTHR15427">
    <property type="entry name" value="EMILIN ELASTIN MICROFIBRIL INTERFACE-LOCATED PROTEIN ELASTIN MICROFIBRIL INTERFACER"/>
    <property type="match status" value="1"/>
</dbReference>